<dbReference type="HAMAP" id="MF_00530">
    <property type="entry name" value="ATP_synth_epsil_bac"/>
    <property type="match status" value="1"/>
</dbReference>
<evidence type="ECO:0000256" key="8">
    <source>
        <dbReference type="ARBA" id="ARBA00023196"/>
    </source>
</evidence>
<dbReference type="InterPro" id="IPR001469">
    <property type="entry name" value="ATP_synth_F1_dsu/esu"/>
</dbReference>
<comment type="subunit">
    <text evidence="10 11">F-type ATPases have 2 components, CF(1) - the catalytic core - and CF(0) - the membrane proton channel. CF(1) has five subunits: alpha(3), beta(3), gamma(1), delta(1), epsilon(1). CF(0) has three main subunits: a, b and c.</text>
</comment>
<dbReference type="PANTHER" id="PTHR13822:SF10">
    <property type="entry name" value="ATP SYNTHASE EPSILON CHAIN, CHLOROPLASTIC"/>
    <property type="match status" value="1"/>
</dbReference>
<keyword evidence="7 10" id="KW-0472">Membrane</keyword>
<reference evidence="14" key="1">
    <citation type="submission" date="2016-11" db="EMBL/GenBank/DDBJ databases">
        <authorList>
            <person name="Varghese N."/>
            <person name="Submissions S."/>
        </authorList>
    </citation>
    <scope>NUCLEOTIDE SEQUENCE [LARGE SCALE GENOMIC DNA]</scope>
    <source>
        <strain evidence="14">DSM 29440</strain>
    </source>
</reference>
<evidence type="ECO:0000256" key="4">
    <source>
        <dbReference type="ARBA" id="ARBA00022448"/>
    </source>
</evidence>
<evidence type="ECO:0000256" key="1">
    <source>
        <dbReference type="ARBA" id="ARBA00003543"/>
    </source>
</evidence>
<dbReference type="InterPro" id="IPR036771">
    <property type="entry name" value="ATPsynth_dsu/esu_N"/>
</dbReference>
<organism evidence="13 14">
    <name type="scientific">Vannielia litorea</name>
    <dbReference type="NCBI Taxonomy" id="1217970"/>
    <lineage>
        <taxon>Bacteria</taxon>
        <taxon>Pseudomonadati</taxon>
        <taxon>Pseudomonadota</taxon>
        <taxon>Alphaproteobacteria</taxon>
        <taxon>Rhodobacterales</taxon>
        <taxon>Paracoccaceae</taxon>
        <taxon>Vannielia</taxon>
    </lineage>
</organism>
<proteinExistence type="inferred from homology"/>
<dbReference type="STRING" id="1217970.SAMN05444002_2692"/>
<dbReference type="Proteomes" id="UP000184932">
    <property type="component" value="Unassembled WGS sequence"/>
</dbReference>
<dbReference type="NCBIfam" id="NF001851">
    <property type="entry name" value="PRK00571.2-4"/>
    <property type="match status" value="1"/>
</dbReference>
<evidence type="ECO:0000313" key="14">
    <source>
        <dbReference type="Proteomes" id="UP000184932"/>
    </source>
</evidence>
<accession>A0A1N6GQI0</accession>
<dbReference type="Gene3D" id="2.60.15.10">
    <property type="entry name" value="F0F1 ATP synthase delta/epsilon subunit, N-terminal"/>
    <property type="match status" value="1"/>
</dbReference>
<dbReference type="EMBL" id="FSRL01000001">
    <property type="protein sequence ID" value="SIO09799.1"/>
    <property type="molecule type" value="Genomic_DNA"/>
</dbReference>
<dbReference type="OrthoDB" id="9799969at2"/>
<evidence type="ECO:0000256" key="6">
    <source>
        <dbReference type="ARBA" id="ARBA00023065"/>
    </source>
</evidence>
<dbReference type="SUPFAM" id="SSF51344">
    <property type="entry name" value="Epsilon subunit of F1F0-ATP synthase N-terminal domain"/>
    <property type="match status" value="1"/>
</dbReference>
<dbReference type="GO" id="GO:0045259">
    <property type="term" value="C:proton-transporting ATP synthase complex"/>
    <property type="evidence" value="ECO:0007669"/>
    <property type="project" value="UniProtKB-KW"/>
</dbReference>
<dbReference type="PANTHER" id="PTHR13822">
    <property type="entry name" value="ATP SYNTHASE DELTA/EPSILON CHAIN"/>
    <property type="match status" value="1"/>
</dbReference>
<dbReference type="GO" id="GO:0005886">
    <property type="term" value="C:plasma membrane"/>
    <property type="evidence" value="ECO:0007669"/>
    <property type="project" value="UniProtKB-SubCell"/>
</dbReference>
<evidence type="ECO:0000256" key="2">
    <source>
        <dbReference type="ARBA" id="ARBA00004184"/>
    </source>
</evidence>
<evidence type="ECO:0000256" key="3">
    <source>
        <dbReference type="ARBA" id="ARBA00005712"/>
    </source>
</evidence>
<name>A0A1N6GQI0_9RHOB</name>
<dbReference type="NCBIfam" id="TIGR01216">
    <property type="entry name" value="ATP_synt_epsi"/>
    <property type="match status" value="1"/>
</dbReference>
<dbReference type="GO" id="GO:0012505">
    <property type="term" value="C:endomembrane system"/>
    <property type="evidence" value="ECO:0007669"/>
    <property type="project" value="UniProtKB-SubCell"/>
</dbReference>
<keyword evidence="8 10" id="KW-0139">CF(1)</keyword>
<dbReference type="Pfam" id="PF02823">
    <property type="entry name" value="ATP-synt_DE_N"/>
    <property type="match status" value="1"/>
</dbReference>
<keyword evidence="9 10" id="KW-0066">ATP synthesis</keyword>
<dbReference type="NCBIfam" id="NF009978">
    <property type="entry name" value="PRK13443.1"/>
    <property type="match status" value="1"/>
</dbReference>
<dbReference type="AlphaFoldDB" id="A0A1N6GQI0"/>
<evidence type="ECO:0000256" key="10">
    <source>
        <dbReference type="HAMAP-Rule" id="MF_00530"/>
    </source>
</evidence>
<dbReference type="CDD" id="cd12152">
    <property type="entry name" value="F1-ATPase_delta"/>
    <property type="match status" value="1"/>
</dbReference>
<evidence type="ECO:0000259" key="12">
    <source>
        <dbReference type="Pfam" id="PF02823"/>
    </source>
</evidence>
<dbReference type="GO" id="GO:0005524">
    <property type="term" value="F:ATP binding"/>
    <property type="evidence" value="ECO:0007669"/>
    <property type="project" value="UniProtKB-UniRule"/>
</dbReference>
<comment type="subcellular location">
    <subcellularLocation>
        <location evidence="10">Cell membrane</location>
        <topology evidence="10">Peripheral membrane protein</topology>
    </subcellularLocation>
    <subcellularLocation>
        <location evidence="2">Endomembrane system</location>
        <topology evidence="2">Peripheral membrane protein</topology>
    </subcellularLocation>
</comment>
<evidence type="ECO:0000256" key="5">
    <source>
        <dbReference type="ARBA" id="ARBA00022781"/>
    </source>
</evidence>
<evidence type="ECO:0000256" key="11">
    <source>
        <dbReference type="RuleBase" id="RU003656"/>
    </source>
</evidence>
<keyword evidence="4 10" id="KW-0813">Transport</keyword>
<evidence type="ECO:0000313" key="13">
    <source>
        <dbReference type="EMBL" id="SIO09799.1"/>
    </source>
</evidence>
<gene>
    <name evidence="10" type="primary">atpC</name>
    <name evidence="13" type="ORF">SAMN05444002_2692</name>
</gene>
<evidence type="ECO:0000256" key="9">
    <source>
        <dbReference type="ARBA" id="ARBA00023310"/>
    </source>
</evidence>
<comment type="function">
    <text evidence="1 10">Produces ATP from ADP in the presence of a proton gradient across the membrane.</text>
</comment>
<keyword evidence="14" id="KW-1185">Reference proteome</keyword>
<keyword evidence="6 10" id="KW-0406">Ion transport</keyword>
<sequence>MADTMQFDLVSPERRLASLAVREVQIPGAEGDLTAMPQHSPMITTLRPGLLTVKAEDGSEQKYAVIGGFAEITAEGTTVLAEHAVPAEEMTAEALEEFLTDAAAARDNATPEDLDALAKTAADIAALGNELGLSVRSA</sequence>
<protein>
    <recommendedName>
        <fullName evidence="10">ATP synthase epsilon chain</fullName>
    </recommendedName>
    <alternativeName>
        <fullName evidence="10">ATP synthase F1 sector epsilon subunit</fullName>
    </alternativeName>
    <alternativeName>
        <fullName evidence="10">F-ATPase epsilon subunit</fullName>
    </alternativeName>
</protein>
<dbReference type="InterPro" id="IPR020546">
    <property type="entry name" value="ATP_synth_F1_dsu/esu_N"/>
</dbReference>
<dbReference type="RefSeq" id="WP_074256682.1">
    <property type="nucleotide sequence ID" value="NZ_FSRL01000001.1"/>
</dbReference>
<comment type="similarity">
    <text evidence="3 10 11">Belongs to the ATPase epsilon chain family.</text>
</comment>
<feature type="domain" description="ATP synthase F1 complex delta/epsilon subunit N-terminal" evidence="12">
    <location>
        <begin position="5"/>
        <end position="84"/>
    </location>
</feature>
<evidence type="ECO:0000256" key="7">
    <source>
        <dbReference type="ARBA" id="ARBA00023136"/>
    </source>
</evidence>
<keyword evidence="10" id="KW-1003">Cell membrane</keyword>
<dbReference type="GO" id="GO:0046933">
    <property type="term" value="F:proton-transporting ATP synthase activity, rotational mechanism"/>
    <property type="evidence" value="ECO:0007669"/>
    <property type="project" value="UniProtKB-UniRule"/>
</dbReference>
<keyword evidence="5 10" id="KW-0375">Hydrogen ion transport</keyword>